<keyword evidence="5" id="KW-1015">Disulfide bond</keyword>
<organism evidence="8 9">
    <name type="scientific">Psylliodes chrysocephalus</name>
    <dbReference type="NCBI Taxonomy" id="3402493"/>
    <lineage>
        <taxon>Eukaryota</taxon>
        <taxon>Metazoa</taxon>
        <taxon>Ecdysozoa</taxon>
        <taxon>Arthropoda</taxon>
        <taxon>Hexapoda</taxon>
        <taxon>Insecta</taxon>
        <taxon>Pterygota</taxon>
        <taxon>Neoptera</taxon>
        <taxon>Endopterygota</taxon>
        <taxon>Coleoptera</taxon>
        <taxon>Polyphaga</taxon>
        <taxon>Cucujiformia</taxon>
        <taxon>Chrysomeloidea</taxon>
        <taxon>Chrysomelidae</taxon>
        <taxon>Galerucinae</taxon>
        <taxon>Alticini</taxon>
        <taxon>Psylliodes</taxon>
    </lineage>
</organism>
<sequence length="128" mass="15021">MVHKHHIEGYENFVEFFKNFNANGHTVHIYFGGSNKGETWCPDCVRAWPVITEVIEELKASDPESHFVHVEVGDKFLWKDPKCPFRTDPSTKLMTLPTIIRWKKPQRLEGDKCEKKELVQMLFEEDDS</sequence>
<dbReference type="EMBL" id="OV651823">
    <property type="protein sequence ID" value="CAH1101409.1"/>
    <property type="molecule type" value="Genomic_DNA"/>
</dbReference>
<evidence type="ECO:0000256" key="2">
    <source>
        <dbReference type="ARBA" id="ARBA00008987"/>
    </source>
</evidence>
<dbReference type="OrthoDB" id="78947at2759"/>
<keyword evidence="9" id="KW-1185">Reference proteome</keyword>
<name>A0A9P0CLM7_9CUCU</name>
<dbReference type="GO" id="GO:0047134">
    <property type="term" value="F:protein-disulfide reductase [NAD(P)H] activity"/>
    <property type="evidence" value="ECO:0007669"/>
    <property type="project" value="InterPro"/>
</dbReference>
<dbReference type="InterPro" id="IPR045108">
    <property type="entry name" value="TXNDC17-like"/>
</dbReference>
<dbReference type="PANTHER" id="PTHR12452">
    <property type="entry name" value="42-9-9 PROTEIN-RELATED"/>
    <property type="match status" value="1"/>
</dbReference>
<dbReference type="PANTHER" id="PTHR12452:SF0">
    <property type="entry name" value="THIOREDOXIN DOMAIN-CONTAINING PROTEIN 17"/>
    <property type="match status" value="1"/>
</dbReference>
<dbReference type="Proteomes" id="UP001153636">
    <property type="component" value="Chromosome 11"/>
</dbReference>
<protein>
    <recommendedName>
        <fullName evidence="3">Thioredoxin domain-containing protein 17</fullName>
    </recommendedName>
</protein>
<evidence type="ECO:0000256" key="5">
    <source>
        <dbReference type="ARBA" id="ARBA00023157"/>
    </source>
</evidence>
<evidence type="ECO:0000256" key="3">
    <source>
        <dbReference type="ARBA" id="ARBA00016949"/>
    </source>
</evidence>
<dbReference type="InterPro" id="IPR010357">
    <property type="entry name" value="TXNDC17_dom"/>
</dbReference>
<keyword evidence="6" id="KW-0676">Redox-active center</keyword>
<dbReference type="GO" id="GO:0005829">
    <property type="term" value="C:cytosol"/>
    <property type="evidence" value="ECO:0007669"/>
    <property type="project" value="TreeGrafter"/>
</dbReference>
<evidence type="ECO:0000256" key="4">
    <source>
        <dbReference type="ARBA" id="ARBA00022490"/>
    </source>
</evidence>
<proteinExistence type="inferred from homology"/>
<evidence type="ECO:0000256" key="6">
    <source>
        <dbReference type="ARBA" id="ARBA00023284"/>
    </source>
</evidence>
<evidence type="ECO:0000313" key="8">
    <source>
        <dbReference type="EMBL" id="CAH1101409.1"/>
    </source>
</evidence>
<dbReference type="Gene3D" id="3.40.30.10">
    <property type="entry name" value="Glutaredoxin"/>
    <property type="match status" value="1"/>
</dbReference>
<gene>
    <name evidence="8" type="ORF">PSYICH_LOCUS2595</name>
</gene>
<comment type="similarity">
    <text evidence="2">Belongs to the thioredoxin family.</text>
</comment>
<evidence type="ECO:0000256" key="1">
    <source>
        <dbReference type="ARBA" id="ARBA00004496"/>
    </source>
</evidence>
<evidence type="ECO:0000313" key="9">
    <source>
        <dbReference type="Proteomes" id="UP001153636"/>
    </source>
</evidence>
<dbReference type="FunFam" id="3.40.30.10:FF:000124">
    <property type="entry name" value="Thioredoxin domain-containing 17"/>
    <property type="match status" value="1"/>
</dbReference>
<dbReference type="AlphaFoldDB" id="A0A9P0CLM7"/>
<reference evidence="8" key="1">
    <citation type="submission" date="2022-01" db="EMBL/GenBank/DDBJ databases">
        <authorList>
            <person name="King R."/>
        </authorList>
    </citation>
    <scope>NUCLEOTIDE SEQUENCE</scope>
</reference>
<dbReference type="Pfam" id="PF06110">
    <property type="entry name" value="TXD17-like_Trx"/>
    <property type="match status" value="1"/>
</dbReference>
<dbReference type="SUPFAM" id="SSF52833">
    <property type="entry name" value="Thioredoxin-like"/>
    <property type="match status" value="1"/>
</dbReference>
<evidence type="ECO:0000259" key="7">
    <source>
        <dbReference type="Pfam" id="PF06110"/>
    </source>
</evidence>
<dbReference type="InterPro" id="IPR036249">
    <property type="entry name" value="Thioredoxin-like_sf"/>
</dbReference>
<feature type="domain" description="Thioredoxin" evidence="7">
    <location>
        <begin position="7"/>
        <end position="125"/>
    </location>
</feature>
<keyword evidence="4" id="KW-0963">Cytoplasm</keyword>
<comment type="subcellular location">
    <subcellularLocation>
        <location evidence="1">Cytoplasm</location>
    </subcellularLocation>
</comment>
<accession>A0A9P0CLM7</accession>